<keyword evidence="3 9" id="KW-0032">Aminotransferase</keyword>
<dbReference type="InterPro" id="IPR015421">
    <property type="entry name" value="PyrdxlP-dep_Trfase_major"/>
</dbReference>
<sequence>MKTRKLLMIPGPTPVARSIQDQMGRETVAFGDPAFVKDFKELLEDLKVLFKCSGEAFVVAGTGTMGMEMAIANTTKKGDNVLIVSHGFFGDRFIDLCNRKGLNADVISSEWGETVPVEKIREKLKEKKYAAMTVTHVDTSTGVCASVAEIGKMMKEFPETIYIVDGVCATAGEPEYVDEMGIDVLLTGSQKAFGVAPGLTMLWVSQKAMDRRKSLGTIPEFYIDFEKWLPIMKDPSKYYATPAVNLVWALKESVRIIKEEGIENRYARHKKYAAAMQDALETLGFKVLAKKGCRAVTLSNLVYPEGTDDAKFRGLLAEEGIMVAGGLAAYAGRMFRLGHMGNIDKHDLVSVIATIERALYRAGMPVELGKGVGVVQKHLMD</sequence>
<dbReference type="Gene3D" id="3.90.1150.10">
    <property type="entry name" value="Aspartate Aminotransferase, domain 1"/>
    <property type="match status" value="1"/>
</dbReference>
<dbReference type="Pfam" id="PF00266">
    <property type="entry name" value="Aminotran_5"/>
    <property type="match status" value="1"/>
</dbReference>
<dbReference type="GO" id="GO:0008483">
    <property type="term" value="F:transaminase activity"/>
    <property type="evidence" value="ECO:0007669"/>
    <property type="project" value="UniProtKB-KW"/>
</dbReference>
<dbReference type="PIRSF" id="PIRSF000524">
    <property type="entry name" value="SPT"/>
    <property type="match status" value="1"/>
</dbReference>
<dbReference type="RefSeq" id="WP_255226476.1">
    <property type="nucleotide sequence ID" value="NZ_JAJEKE010000003.1"/>
</dbReference>
<evidence type="ECO:0000256" key="6">
    <source>
        <dbReference type="RuleBase" id="RU004075"/>
    </source>
</evidence>
<dbReference type="InterPro" id="IPR015424">
    <property type="entry name" value="PyrdxlP-dep_Trfase"/>
</dbReference>
<evidence type="ECO:0000256" key="3">
    <source>
        <dbReference type="ARBA" id="ARBA00022576"/>
    </source>
</evidence>
<gene>
    <name evidence="9" type="ORF">LJD61_05250</name>
</gene>
<dbReference type="SUPFAM" id="SSF53383">
    <property type="entry name" value="PLP-dependent transferases"/>
    <property type="match status" value="1"/>
</dbReference>
<evidence type="ECO:0000256" key="7">
    <source>
        <dbReference type="RuleBase" id="RU004504"/>
    </source>
</evidence>
<dbReference type="InterPro" id="IPR020578">
    <property type="entry name" value="Aminotrans_V_PyrdxlP_BS"/>
</dbReference>
<reference evidence="9 10" key="1">
    <citation type="submission" date="2021-10" db="EMBL/GenBank/DDBJ databases">
        <title>Lutispora strain m25 sp. nov., a thermophilic, non-spore-forming bacterium isolated from a lab-scale methanogenic bioreactor digesting anaerobic sludge.</title>
        <authorList>
            <person name="El Houari A."/>
            <person name="Mcdonald J."/>
        </authorList>
    </citation>
    <scope>NUCLEOTIDE SEQUENCE [LARGE SCALE GENOMIC DNA]</scope>
    <source>
        <strain evidence="10">m25</strain>
    </source>
</reference>
<feature type="domain" description="Aminotransferase class V" evidence="8">
    <location>
        <begin position="58"/>
        <end position="330"/>
    </location>
</feature>
<keyword evidence="4" id="KW-0808">Transferase</keyword>
<evidence type="ECO:0000259" key="8">
    <source>
        <dbReference type="Pfam" id="PF00266"/>
    </source>
</evidence>
<evidence type="ECO:0000313" key="10">
    <source>
        <dbReference type="Proteomes" id="UP001651880"/>
    </source>
</evidence>
<organism evidence="9 10">
    <name type="scientific">Lutispora saccharofermentans</name>
    <dbReference type="NCBI Taxonomy" id="3024236"/>
    <lineage>
        <taxon>Bacteria</taxon>
        <taxon>Bacillati</taxon>
        <taxon>Bacillota</taxon>
        <taxon>Clostridia</taxon>
        <taxon>Lutisporales</taxon>
        <taxon>Lutisporaceae</taxon>
        <taxon>Lutispora</taxon>
    </lineage>
</organism>
<keyword evidence="5" id="KW-0663">Pyridoxal phosphate</keyword>
<evidence type="ECO:0000256" key="5">
    <source>
        <dbReference type="ARBA" id="ARBA00022898"/>
    </source>
</evidence>
<name>A0ABT1NCG3_9FIRM</name>
<comment type="similarity">
    <text evidence="2 6">Belongs to the class-V pyridoxal-phosphate-dependent aminotransferase family.</text>
</comment>
<dbReference type="Proteomes" id="UP001651880">
    <property type="component" value="Unassembled WGS sequence"/>
</dbReference>
<dbReference type="EMBL" id="JAJEKE010000003">
    <property type="protein sequence ID" value="MCQ1528953.1"/>
    <property type="molecule type" value="Genomic_DNA"/>
</dbReference>
<dbReference type="PANTHER" id="PTHR21152">
    <property type="entry name" value="AMINOTRANSFERASE CLASS V"/>
    <property type="match status" value="1"/>
</dbReference>
<keyword evidence="10" id="KW-1185">Reference proteome</keyword>
<proteinExistence type="inferred from homology"/>
<comment type="caution">
    <text evidence="9">The sequence shown here is derived from an EMBL/GenBank/DDBJ whole genome shotgun (WGS) entry which is preliminary data.</text>
</comment>
<dbReference type="PANTHER" id="PTHR21152:SF24">
    <property type="entry name" value="ALANINE--GLYOXYLATE AMINOTRANSFERASE 1"/>
    <property type="match status" value="1"/>
</dbReference>
<accession>A0ABT1NCG3</accession>
<dbReference type="PROSITE" id="PS00595">
    <property type="entry name" value="AA_TRANSFER_CLASS_5"/>
    <property type="match status" value="1"/>
</dbReference>
<comment type="cofactor">
    <cofactor evidence="1 7">
        <name>pyridoxal 5'-phosphate</name>
        <dbReference type="ChEBI" id="CHEBI:597326"/>
    </cofactor>
</comment>
<protein>
    <submittedName>
        <fullName evidence="9">Alanine--glyoxylate aminotransferase family protein</fullName>
    </submittedName>
</protein>
<dbReference type="Gene3D" id="3.40.640.10">
    <property type="entry name" value="Type I PLP-dependent aspartate aminotransferase-like (Major domain)"/>
    <property type="match status" value="1"/>
</dbReference>
<dbReference type="InterPro" id="IPR015422">
    <property type="entry name" value="PyrdxlP-dep_Trfase_small"/>
</dbReference>
<dbReference type="InterPro" id="IPR024169">
    <property type="entry name" value="SP_NH2Trfase/AEP_transaminase"/>
</dbReference>
<evidence type="ECO:0000313" key="9">
    <source>
        <dbReference type="EMBL" id="MCQ1528953.1"/>
    </source>
</evidence>
<evidence type="ECO:0000256" key="4">
    <source>
        <dbReference type="ARBA" id="ARBA00022679"/>
    </source>
</evidence>
<evidence type="ECO:0000256" key="2">
    <source>
        <dbReference type="ARBA" id="ARBA00009236"/>
    </source>
</evidence>
<evidence type="ECO:0000256" key="1">
    <source>
        <dbReference type="ARBA" id="ARBA00001933"/>
    </source>
</evidence>
<dbReference type="InterPro" id="IPR000192">
    <property type="entry name" value="Aminotrans_V_dom"/>
</dbReference>